<sequence>MSLYQLRRKKRLIFAFFVFSILFVVLAARLTYIQAYQSMELSDAQINQLMGEIPVTASRGNIYDRNGNVLAQDASASSVYARPDALEDPEATGTYLSEILQLDLEETIEKCRDETRSLVLIARKVDNEKAFLIKDQQIAGVEISEDKKRYYTNGNFASYVLGFTGTDHQGLYGIERIFDHDLRGEDGVLVYEKDGKNQRVPSGYQILIPAKPGNHVVLTLDSIIQHYLESASEKLLTDTGAKRVIAIAMDPGTGEVLGMSANPDYDLNDPRTVTQEIKDALVKELEGKNLGEQQQIMWNNPSVSYNFEPGSTFKVITGAAALEEGVVRPDSAFYDEGFIMVDGVRIRCHIYPRGHENETFLEAISNSCNPVLVETILRMNPDTFYQYVYNFGFGDRTGIQLDGEQYGIVPVNENINKVDYATKSFGQGIGVTPIQLITALSAIVNGGDYIKPTVVKETRSSETEEVIESYLTDVSRKIISKKTADGLKEAMENVILESASMSSKTQGFSMGGKTGTAQKIVDGAYSNELYITSFFGFAPVDDPKISLLVIVDEPSKALTGGSVTGSSTAGVPAVEIITDILKYMNVPVGDAVDFGRTDIVPDLRNLDISTAKEILNNLGVSYELNGTDSGNGIGVLDQEPNPGARMEENTKITLEVGQILGESDDLISVPNVLDLTVHNASAMLEQRGLIMDFQGTGGFAVMQEPEAGTIVPRGSIISVVFEHLPDNDIEVEE</sequence>
<dbReference type="CDD" id="cd06575">
    <property type="entry name" value="PASTA_Pbp2x-like_2"/>
    <property type="match status" value="1"/>
</dbReference>
<dbReference type="SUPFAM" id="SSF54184">
    <property type="entry name" value="Penicillin-binding protein 2x (pbp-2x), c-terminal domain"/>
    <property type="match status" value="2"/>
</dbReference>
<accession>A0A974XHP3</accession>
<dbReference type="Proteomes" id="UP000663499">
    <property type="component" value="Chromosome"/>
</dbReference>
<dbReference type="InterPro" id="IPR001460">
    <property type="entry name" value="PCN-bd_Tpept"/>
</dbReference>
<dbReference type="GO" id="GO:0005886">
    <property type="term" value="C:plasma membrane"/>
    <property type="evidence" value="ECO:0007669"/>
    <property type="project" value="TreeGrafter"/>
</dbReference>
<feature type="domain" description="PASTA" evidence="4">
    <location>
        <begin position="661"/>
        <end position="723"/>
    </location>
</feature>
<name>A0A974XHP3_9FIRM</name>
<dbReference type="InterPro" id="IPR036138">
    <property type="entry name" value="PBP_dimer_sf"/>
</dbReference>
<organism evidence="5 6">
    <name type="scientific">Alkalibacter rhizosphaerae</name>
    <dbReference type="NCBI Taxonomy" id="2815577"/>
    <lineage>
        <taxon>Bacteria</taxon>
        <taxon>Bacillati</taxon>
        <taxon>Bacillota</taxon>
        <taxon>Clostridia</taxon>
        <taxon>Eubacteriales</taxon>
        <taxon>Eubacteriaceae</taxon>
        <taxon>Alkalibacter</taxon>
    </lineage>
</organism>
<keyword evidence="6" id="KW-1185">Reference proteome</keyword>
<dbReference type="InterPro" id="IPR050515">
    <property type="entry name" value="Beta-lactam/transpept"/>
</dbReference>
<dbReference type="Pfam" id="PF03793">
    <property type="entry name" value="PASTA"/>
    <property type="match status" value="2"/>
</dbReference>
<proteinExistence type="inferred from homology"/>
<reference evidence="5" key="1">
    <citation type="submission" date="2021-03" db="EMBL/GenBank/DDBJ databases">
        <title>Alkalibacter marinus sp. nov., isolated from tidal flat sediment.</title>
        <authorList>
            <person name="Namirimu T."/>
            <person name="Yang J.-A."/>
            <person name="Yang S.-H."/>
            <person name="Kim Y.-J."/>
            <person name="Kwon K.K."/>
        </authorList>
    </citation>
    <scope>NUCLEOTIDE SEQUENCE</scope>
    <source>
        <strain evidence="5">ES005</strain>
    </source>
</reference>
<dbReference type="PANTHER" id="PTHR30627">
    <property type="entry name" value="PEPTIDOGLYCAN D,D-TRANSPEPTIDASE"/>
    <property type="match status" value="1"/>
</dbReference>
<dbReference type="GO" id="GO:0071555">
    <property type="term" value="P:cell wall organization"/>
    <property type="evidence" value="ECO:0007669"/>
    <property type="project" value="TreeGrafter"/>
</dbReference>
<dbReference type="Gene3D" id="3.40.710.10">
    <property type="entry name" value="DD-peptidase/beta-lactamase superfamily"/>
    <property type="match status" value="1"/>
</dbReference>
<dbReference type="Pfam" id="PF03717">
    <property type="entry name" value="PBP_dimer"/>
    <property type="match status" value="1"/>
</dbReference>
<dbReference type="InterPro" id="IPR005311">
    <property type="entry name" value="PBP_dimer"/>
</dbReference>
<feature type="domain" description="PASTA" evidence="4">
    <location>
        <begin position="596"/>
        <end position="658"/>
    </location>
</feature>
<dbReference type="InterPro" id="IPR005543">
    <property type="entry name" value="PASTA_dom"/>
</dbReference>
<comment type="subcellular location">
    <subcellularLocation>
        <location evidence="1">Membrane</location>
    </subcellularLocation>
</comment>
<gene>
    <name evidence="5" type="ORF">J0B03_02265</name>
</gene>
<dbReference type="Gene3D" id="3.90.1310.10">
    <property type="entry name" value="Penicillin-binding protein 2a (Domain 2)"/>
    <property type="match status" value="1"/>
</dbReference>
<dbReference type="Gene3D" id="3.30.450.330">
    <property type="match status" value="1"/>
</dbReference>
<dbReference type="PANTHER" id="PTHR30627:SF1">
    <property type="entry name" value="PEPTIDOGLYCAN D,D-TRANSPEPTIDASE FTSI"/>
    <property type="match status" value="1"/>
</dbReference>
<dbReference type="SUPFAM" id="SSF56519">
    <property type="entry name" value="Penicillin binding protein dimerisation domain"/>
    <property type="match status" value="1"/>
</dbReference>
<dbReference type="PROSITE" id="PS51178">
    <property type="entry name" value="PASTA"/>
    <property type="match status" value="2"/>
</dbReference>
<dbReference type="GO" id="GO:0008658">
    <property type="term" value="F:penicillin binding"/>
    <property type="evidence" value="ECO:0007669"/>
    <property type="project" value="InterPro"/>
</dbReference>
<dbReference type="RefSeq" id="WP_207300266.1">
    <property type="nucleotide sequence ID" value="NZ_CP071444.1"/>
</dbReference>
<dbReference type="InterPro" id="IPR012338">
    <property type="entry name" value="Beta-lactam/transpept-like"/>
</dbReference>
<dbReference type="KEGG" id="alka:J0B03_02265"/>
<dbReference type="Gene3D" id="3.30.10.20">
    <property type="match status" value="1"/>
</dbReference>
<dbReference type="EMBL" id="CP071444">
    <property type="protein sequence ID" value="QSX08925.1"/>
    <property type="molecule type" value="Genomic_DNA"/>
</dbReference>
<dbReference type="SMART" id="SM00740">
    <property type="entry name" value="PASTA"/>
    <property type="match status" value="2"/>
</dbReference>
<evidence type="ECO:0000313" key="5">
    <source>
        <dbReference type="EMBL" id="QSX08925.1"/>
    </source>
</evidence>
<dbReference type="AlphaFoldDB" id="A0A974XHP3"/>
<keyword evidence="3" id="KW-0472">Membrane</keyword>
<evidence type="ECO:0000313" key="6">
    <source>
        <dbReference type="Proteomes" id="UP000663499"/>
    </source>
</evidence>
<protein>
    <submittedName>
        <fullName evidence="5">PASTA domain-containing protein</fullName>
    </submittedName>
</protein>
<evidence type="ECO:0000256" key="3">
    <source>
        <dbReference type="ARBA" id="ARBA00023136"/>
    </source>
</evidence>
<evidence type="ECO:0000259" key="4">
    <source>
        <dbReference type="PROSITE" id="PS51178"/>
    </source>
</evidence>
<evidence type="ECO:0000256" key="1">
    <source>
        <dbReference type="ARBA" id="ARBA00004370"/>
    </source>
</evidence>
<dbReference type="Pfam" id="PF00905">
    <property type="entry name" value="Transpeptidase"/>
    <property type="match status" value="1"/>
</dbReference>
<evidence type="ECO:0000256" key="2">
    <source>
        <dbReference type="ARBA" id="ARBA00007171"/>
    </source>
</evidence>
<dbReference type="SUPFAM" id="SSF56601">
    <property type="entry name" value="beta-lactamase/transpeptidase-like"/>
    <property type="match status" value="1"/>
</dbReference>
<comment type="similarity">
    <text evidence="2">Belongs to the transpeptidase family.</text>
</comment>